<accession>A0A809SER5</accession>
<keyword evidence="1" id="KW-0812">Transmembrane</keyword>
<dbReference type="AlphaFoldDB" id="A0A809SER5"/>
<dbReference type="Proteomes" id="UP000463939">
    <property type="component" value="Chromosome"/>
</dbReference>
<sequence>MSDLICPHCHTEVPHGATVCRGCQAEVEYGVPGGVLIFLLIVAIIAGIATRNMMLGGWILFIIILIGGGITFNKLFSNRISFKRHYRS</sequence>
<evidence type="ECO:0000313" key="2">
    <source>
        <dbReference type="EMBL" id="BBP01657.1"/>
    </source>
</evidence>
<evidence type="ECO:0000313" key="3">
    <source>
        <dbReference type="Proteomes" id="UP000463939"/>
    </source>
</evidence>
<feature type="transmembrane region" description="Helical" evidence="1">
    <location>
        <begin position="55"/>
        <end position="76"/>
    </location>
</feature>
<dbReference type="RefSeq" id="WP_162085399.1">
    <property type="nucleotide sequence ID" value="NZ_AP021881.1"/>
</dbReference>
<feature type="transmembrane region" description="Helical" evidence="1">
    <location>
        <begin position="29"/>
        <end position="49"/>
    </location>
</feature>
<reference evidence="3" key="1">
    <citation type="submission" date="2019-11" db="EMBL/GenBank/DDBJ databases">
        <title>Isolation and characterization of a novel species in the genus Sulfuriferula.</title>
        <authorList>
            <person name="Mochizuki J."/>
            <person name="Kojima H."/>
            <person name="Fukui M."/>
        </authorList>
    </citation>
    <scope>NUCLEOTIDE SEQUENCE [LARGE SCALE GENOMIC DNA]</scope>
    <source>
        <strain evidence="3">SGTM</strain>
    </source>
</reference>
<keyword evidence="1" id="KW-0472">Membrane</keyword>
<gene>
    <name evidence="2" type="ORF">SFSGTM_23650</name>
</gene>
<dbReference type="EMBL" id="AP021881">
    <property type="protein sequence ID" value="BBP01657.1"/>
    <property type="molecule type" value="Genomic_DNA"/>
</dbReference>
<dbReference type="KEGG" id="sniv:SFSGTM_23650"/>
<protein>
    <recommendedName>
        <fullName evidence="4">Zinc ribbon domain-containing protein</fullName>
    </recommendedName>
</protein>
<evidence type="ECO:0008006" key="4">
    <source>
        <dbReference type="Google" id="ProtNLM"/>
    </source>
</evidence>
<organism evidence="2 3">
    <name type="scientific">Sulfuriferula nivalis</name>
    <dbReference type="NCBI Taxonomy" id="2675298"/>
    <lineage>
        <taxon>Bacteria</taxon>
        <taxon>Pseudomonadati</taxon>
        <taxon>Pseudomonadota</taxon>
        <taxon>Betaproteobacteria</taxon>
        <taxon>Nitrosomonadales</taxon>
        <taxon>Sulfuricellaceae</taxon>
        <taxon>Sulfuriferula</taxon>
    </lineage>
</organism>
<keyword evidence="3" id="KW-1185">Reference proteome</keyword>
<proteinExistence type="predicted"/>
<name>A0A809SER5_9PROT</name>
<evidence type="ECO:0000256" key="1">
    <source>
        <dbReference type="SAM" id="Phobius"/>
    </source>
</evidence>
<keyword evidence="1" id="KW-1133">Transmembrane helix</keyword>